<dbReference type="AlphaFoldDB" id="A0A381VQP8"/>
<accession>A0A381VQP8</accession>
<name>A0A381VQP8_9ZZZZ</name>
<evidence type="ECO:0000313" key="1">
    <source>
        <dbReference type="EMBL" id="SVA42619.1"/>
    </source>
</evidence>
<organism evidence="1">
    <name type="scientific">marine metagenome</name>
    <dbReference type="NCBI Taxonomy" id="408172"/>
    <lineage>
        <taxon>unclassified sequences</taxon>
        <taxon>metagenomes</taxon>
        <taxon>ecological metagenomes</taxon>
    </lineage>
</organism>
<gene>
    <name evidence="1" type="ORF">METZ01_LOCUS95473</name>
</gene>
<feature type="non-terminal residue" evidence="1">
    <location>
        <position position="84"/>
    </location>
</feature>
<protein>
    <submittedName>
        <fullName evidence="1">Uncharacterized protein</fullName>
    </submittedName>
</protein>
<dbReference type="EMBL" id="UINC01009506">
    <property type="protein sequence ID" value="SVA42619.1"/>
    <property type="molecule type" value="Genomic_DNA"/>
</dbReference>
<reference evidence="1" key="1">
    <citation type="submission" date="2018-05" db="EMBL/GenBank/DDBJ databases">
        <authorList>
            <person name="Lanie J.A."/>
            <person name="Ng W.-L."/>
            <person name="Kazmierczak K.M."/>
            <person name="Andrzejewski T.M."/>
            <person name="Davidsen T.M."/>
            <person name="Wayne K.J."/>
            <person name="Tettelin H."/>
            <person name="Glass J.I."/>
            <person name="Rusch D."/>
            <person name="Podicherti R."/>
            <person name="Tsui H.-C.T."/>
            <person name="Winkler M.E."/>
        </authorList>
    </citation>
    <scope>NUCLEOTIDE SEQUENCE</scope>
</reference>
<proteinExistence type="predicted"/>
<sequence length="84" mass="9694">MLKARTNKLNKPEDGNFGKVWNYICDQHEIKECFNEGFFNTVGGNLMAGDTVRMMEIRQNRIMAICEGIILEVKNEDTGYNVEF</sequence>